<name>A0ABV0W0U6_9TELE</name>
<proteinExistence type="predicted"/>
<comment type="caution">
    <text evidence="1">The sequence shown here is derived from an EMBL/GenBank/DDBJ whole genome shotgun (WGS) entry which is preliminary data.</text>
</comment>
<reference evidence="1 2" key="1">
    <citation type="submission" date="2021-06" db="EMBL/GenBank/DDBJ databases">
        <authorList>
            <person name="Palmer J.M."/>
        </authorList>
    </citation>
    <scope>NUCLEOTIDE SEQUENCE [LARGE SCALE GENOMIC DNA]</scope>
    <source>
        <strain evidence="1 2">XR_2019</strain>
        <tissue evidence="1">Muscle</tissue>
    </source>
</reference>
<dbReference type="Proteomes" id="UP001444071">
    <property type="component" value="Unassembled WGS sequence"/>
</dbReference>
<organism evidence="1 2">
    <name type="scientific">Xenotaenia resolanae</name>
    <dbReference type="NCBI Taxonomy" id="208358"/>
    <lineage>
        <taxon>Eukaryota</taxon>
        <taxon>Metazoa</taxon>
        <taxon>Chordata</taxon>
        <taxon>Craniata</taxon>
        <taxon>Vertebrata</taxon>
        <taxon>Euteleostomi</taxon>
        <taxon>Actinopterygii</taxon>
        <taxon>Neopterygii</taxon>
        <taxon>Teleostei</taxon>
        <taxon>Neoteleostei</taxon>
        <taxon>Acanthomorphata</taxon>
        <taxon>Ovalentaria</taxon>
        <taxon>Atherinomorphae</taxon>
        <taxon>Cyprinodontiformes</taxon>
        <taxon>Goodeidae</taxon>
        <taxon>Xenotaenia</taxon>
    </lineage>
</organism>
<dbReference type="EMBL" id="JAHRIM010021640">
    <property type="protein sequence ID" value="MEQ2263140.1"/>
    <property type="molecule type" value="Genomic_DNA"/>
</dbReference>
<sequence>TGAELQPEAPELRPLLVGDVCAIRLRRRPRVKLFRSPCDTSSSRDVHGGVHVLFSQTHAPERGSVQWAADQEEDKYVRTFQ</sequence>
<gene>
    <name evidence="1" type="ORF">XENORESO_003577</name>
</gene>
<accession>A0ABV0W0U6</accession>
<keyword evidence="2" id="KW-1185">Reference proteome</keyword>
<evidence type="ECO:0000313" key="1">
    <source>
        <dbReference type="EMBL" id="MEQ2263140.1"/>
    </source>
</evidence>
<protein>
    <submittedName>
        <fullName evidence="1">Uncharacterized protein</fullName>
    </submittedName>
</protein>
<evidence type="ECO:0000313" key="2">
    <source>
        <dbReference type="Proteomes" id="UP001444071"/>
    </source>
</evidence>
<feature type="non-terminal residue" evidence="1">
    <location>
        <position position="1"/>
    </location>
</feature>